<dbReference type="SUPFAM" id="SSF50969">
    <property type="entry name" value="YVTN repeat-like/Quinoprotein amine dehydrogenase"/>
    <property type="match status" value="1"/>
</dbReference>
<dbReference type="Gene3D" id="2.130.10.10">
    <property type="entry name" value="YVTN repeat-like/Quinoprotein amine dehydrogenase"/>
    <property type="match status" value="1"/>
</dbReference>
<evidence type="ECO:0000259" key="2">
    <source>
        <dbReference type="Pfam" id="PF13360"/>
    </source>
</evidence>
<dbReference type="RefSeq" id="WP_014789556.1">
    <property type="nucleotide sequence ID" value="NC_018015.1"/>
</dbReference>
<dbReference type="OrthoDB" id="8638at2157"/>
<dbReference type="STRING" id="163003.CL1_1728"/>
<dbReference type="InterPro" id="IPR013229">
    <property type="entry name" value="PEGA"/>
</dbReference>
<dbReference type="Gene3D" id="2.40.128.630">
    <property type="match status" value="1"/>
</dbReference>
<feature type="domain" description="PEGA" evidence="1">
    <location>
        <begin position="346"/>
        <end position="412"/>
    </location>
</feature>
<dbReference type="InterPro" id="IPR015943">
    <property type="entry name" value="WD40/YVTN_repeat-like_dom_sf"/>
</dbReference>
<organism evidence="3 4">
    <name type="scientific">Thermococcus cleftensis (strain DSM 27260 / KACC 17922 / CL1)</name>
    <dbReference type="NCBI Taxonomy" id="163003"/>
    <lineage>
        <taxon>Archaea</taxon>
        <taxon>Methanobacteriati</taxon>
        <taxon>Methanobacteriota</taxon>
        <taxon>Thermococci</taxon>
        <taxon>Thermococcales</taxon>
        <taxon>Thermococcaceae</taxon>
        <taxon>Thermococcus</taxon>
    </lineage>
</organism>
<sequence>MRHAGFIVALGMILALLSPLATAAAPTWTKGIGVYSVCISPDGRAIFAGVEDGVYLFDRNGTEVWHTELPEAIKLLAVSPDMKYVVGAGEKDVYVINASSGEFLWSTDTKGKIESLAASGDRFVVGTLFSVEAYRYTGKLTFLRFPETQTTGGVAMAAEVGYSVGFADKAIVVAGDKVIYYRADGTEGWKYDPYADSSADRNFEALAISPDNSLIAAGGKDGVWILDVYGTFRDKLTVPNVIDLEFTPDGEYIAILTSDGKVYLADRNGNVEWSKATRGVPKNLAVTLHYVGIATDKGVEVLTIKDGSSVNFYDLGNTNSVAGTEKADYLAAGGEKLGFFNFNYAVLTVKTNPSGAEVYINGVYKGTSPLSLTINPGKYKITVSMEGYYSNETTVTLDLGESETVTLTLEKRSEIETPTGTVTTTTTSPQVSMEKYRLGGQEINFQPSEGYLREVSSYAIQKTEELIDKMNGLGYSADLAGPILEKARQEYLNGNYAAARDKALEAWITAFREFWVQYDTAILSKGGIDVSPVEESYKSGNLEDALGKAVSMSGKLEGEQKELFDAADGAAAVVDEYWRKDVRLWNYVDPLLDSAGKFKDGDVKGAKELAENARAALENVGKNGEKALSEILAQARTGGLSEEKLKEFEMGNFGDVETETQTKEGGGGICGPGLFAIPALLPALLHRRVRR</sequence>
<dbReference type="NCBIfam" id="TIGR04288">
    <property type="entry name" value="CGP_CTERM"/>
    <property type="match status" value="1"/>
</dbReference>
<dbReference type="Proteomes" id="UP000006064">
    <property type="component" value="Chromosome"/>
</dbReference>
<dbReference type="SMART" id="SM00564">
    <property type="entry name" value="PQQ"/>
    <property type="match status" value="3"/>
</dbReference>
<evidence type="ECO:0000313" key="3">
    <source>
        <dbReference type="EMBL" id="AFL95925.1"/>
    </source>
</evidence>
<dbReference type="AlphaFoldDB" id="I3ZW41"/>
<dbReference type="InterPro" id="IPR011044">
    <property type="entry name" value="Quino_amine_DH_bsu"/>
</dbReference>
<dbReference type="PANTHER" id="PTHR36194:SF1">
    <property type="entry name" value="S-LAYER-LIKE PROTEIN"/>
    <property type="match status" value="1"/>
</dbReference>
<dbReference type="KEGG" id="thm:CL1_1728"/>
<dbReference type="Pfam" id="PF08308">
    <property type="entry name" value="PEGA"/>
    <property type="match status" value="1"/>
</dbReference>
<dbReference type="InterPro" id="IPR018391">
    <property type="entry name" value="PQQ_b-propeller_rpt"/>
</dbReference>
<dbReference type="PANTHER" id="PTHR36194">
    <property type="entry name" value="S-LAYER-LIKE PROTEIN"/>
    <property type="match status" value="1"/>
</dbReference>
<evidence type="ECO:0000313" key="4">
    <source>
        <dbReference type="Proteomes" id="UP000006064"/>
    </source>
</evidence>
<reference evidence="3 4" key="1">
    <citation type="journal article" date="2012" name="J. Bacteriol.">
        <title>Complete Genome Sequence of the Hyperthermophilic Archaeon Thermococcus sp. Strain CL1, Isolated from a Paralvinella sp. Polychaete Worm Collected from a Hydrothermal Vent.</title>
        <authorList>
            <person name="Jung J.H."/>
            <person name="Holden J.F."/>
            <person name="Seo D.H."/>
            <person name="Park K.H."/>
            <person name="Shin H."/>
            <person name="Ryu S."/>
            <person name="Lee J.H."/>
            <person name="Park C.S."/>
        </authorList>
    </citation>
    <scope>NUCLEOTIDE SEQUENCE [LARGE SCALE GENOMIC DNA]</scope>
    <source>
        <strain evidence="4">DSM 27260 / KACC 17922 / CL1</strain>
    </source>
</reference>
<feature type="domain" description="Pyrrolo-quinoline quinone repeat" evidence="2">
    <location>
        <begin position="53"/>
        <end position="126"/>
    </location>
</feature>
<proteinExistence type="predicted"/>
<keyword evidence="4" id="KW-1185">Reference proteome</keyword>
<dbReference type="Pfam" id="PF13360">
    <property type="entry name" value="PQQ_2"/>
    <property type="match status" value="1"/>
</dbReference>
<dbReference type="InterPro" id="IPR027552">
    <property type="entry name" value="CGP_CTERM"/>
</dbReference>
<dbReference type="Gene3D" id="2.60.40.1120">
    <property type="entry name" value="Carboxypeptidase-like, regulatory domain"/>
    <property type="match status" value="1"/>
</dbReference>
<gene>
    <name evidence="3" type="ORF">CL1_1728</name>
</gene>
<dbReference type="GeneID" id="13037036"/>
<evidence type="ECO:0000259" key="1">
    <source>
        <dbReference type="Pfam" id="PF08308"/>
    </source>
</evidence>
<dbReference type="EMBL" id="CP003651">
    <property type="protein sequence ID" value="AFL95925.1"/>
    <property type="molecule type" value="Genomic_DNA"/>
</dbReference>
<dbReference type="SMART" id="SM00320">
    <property type="entry name" value="WD40"/>
    <property type="match status" value="3"/>
</dbReference>
<dbReference type="InterPro" id="IPR002372">
    <property type="entry name" value="PQQ_rpt_dom"/>
</dbReference>
<accession>I3ZW41</accession>
<name>I3ZW41_THECF</name>
<dbReference type="HOGENOM" id="CLU_398298_0_0_2"/>
<protein>
    <submittedName>
        <fullName evidence="3">Uncharacterized protein</fullName>
    </submittedName>
</protein>
<dbReference type="InterPro" id="IPR001680">
    <property type="entry name" value="WD40_rpt"/>
</dbReference>